<reference evidence="1" key="1">
    <citation type="submission" date="2017-10" db="EMBL/GenBank/DDBJ databases">
        <title>Genome sequence of cellulolytic Lachnospiraceae bacterium XHS1971 isolated from hotspring sediment.</title>
        <authorList>
            <person name="Vasudevan G."/>
            <person name="Joshi A.J."/>
            <person name="Hivarkar S."/>
            <person name="Lanjekar V.B."/>
            <person name="Dhakephalkar P.K."/>
            <person name="Dagar S."/>
        </authorList>
    </citation>
    <scope>NUCLEOTIDE SEQUENCE</scope>
    <source>
        <strain evidence="1">XHS1971</strain>
    </source>
</reference>
<gene>
    <name evidence="1" type="primary">rsfS</name>
    <name evidence="1" type="ORF">CS063_05480</name>
</gene>
<organism evidence="1 2">
    <name type="scientific">Sporanaerobium hydrogeniformans</name>
    <dbReference type="NCBI Taxonomy" id="3072179"/>
    <lineage>
        <taxon>Bacteria</taxon>
        <taxon>Bacillati</taxon>
        <taxon>Bacillota</taxon>
        <taxon>Clostridia</taxon>
        <taxon>Lachnospirales</taxon>
        <taxon>Lachnospiraceae</taxon>
        <taxon>Sporanaerobium</taxon>
    </lineage>
</organism>
<dbReference type="EMBL" id="PEDL01000003">
    <property type="protein sequence ID" value="PHV71540.1"/>
    <property type="molecule type" value="Genomic_DNA"/>
</dbReference>
<keyword evidence="2" id="KW-1185">Reference proteome</keyword>
<evidence type="ECO:0000313" key="2">
    <source>
        <dbReference type="Proteomes" id="UP000224460"/>
    </source>
</evidence>
<sequence length="111" mass="12850">MLDCAKKIFTIINKKSIQGIDVLDVHELTPLADIFIIATASNIRQTQAIANDVEDMLIEEGIRLRQKEGYQTAKWILMDYGNIIIHILHEEEAEFYGLNRLWKDAPKFTFE</sequence>
<comment type="caution">
    <text evidence="1">The sequence shown here is derived from an EMBL/GenBank/DDBJ whole genome shotgun (WGS) entry which is preliminary data.</text>
</comment>
<accession>A0AC61DF85</accession>
<proteinExistence type="predicted"/>
<protein>
    <submittedName>
        <fullName evidence="1">Ribosome silencing factor</fullName>
    </submittedName>
</protein>
<dbReference type="Proteomes" id="UP000224460">
    <property type="component" value="Unassembled WGS sequence"/>
</dbReference>
<name>A0AC61DF85_9FIRM</name>
<evidence type="ECO:0000313" key="1">
    <source>
        <dbReference type="EMBL" id="PHV71540.1"/>
    </source>
</evidence>